<feature type="non-terminal residue" evidence="1">
    <location>
        <position position="1"/>
    </location>
</feature>
<dbReference type="AlphaFoldDB" id="A0A0L7KSE7"/>
<gene>
    <name evidence="1" type="ORF">OBRU01_21863</name>
</gene>
<dbReference type="Proteomes" id="UP000037510">
    <property type="component" value="Unassembled WGS sequence"/>
</dbReference>
<name>A0A0L7KSE7_OPEBR</name>
<comment type="caution">
    <text evidence="1">The sequence shown here is derived from an EMBL/GenBank/DDBJ whole genome shotgun (WGS) entry which is preliminary data.</text>
</comment>
<reference evidence="1 2" key="1">
    <citation type="journal article" date="2015" name="Genome Biol. Evol.">
        <title>The genome of winter moth (Operophtera brumata) provides a genomic perspective on sexual dimorphism and phenology.</title>
        <authorList>
            <person name="Derks M.F."/>
            <person name="Smit S."/>
            <person name="Salis L."/>
            <person name="Schijlen E."/>
            <person name="Bossers A."/>
            <person name="Mateman C."/>
            <person name="Pijl A.S."/>
            <person name="de Ridder D."/>
            <person name="Groenen M.A."/>
            <person name="Visser M.E."/>
            <person name="Megens H.J."/>
        </authorList>
    </citation>
    <scope>NUCLEOTIDE SEQUENCE [LARGE SCALE GENOMIC DNA]</scope>
    <source>
        <strain evidence="1">WM2013NL</strain>
        <tissue evidence="1">Head and thorax</tissue>
    </source>
</reference>
<sequence length="112" mass="12142">QTNNAKDGATPSGISAERVVVSGMSGLYPQSRNIKEFSDLLYNKVRTATWLPSCQTNNAKDGATPSGISAERVVVSGMSGLYPQSRNIKEFSDLLYNKVRTATWLPSCVIID</sequence>
<evidence type="ECO:0000313" key="2">
    <source>
        <dbReference type="Proteomes" id="UP000037510"/>
    </source>
</evidence>
<dbReference type="EMBL" id="JTDY01006402">
    <property type="protein sequence ID" value="KOB66040.1"/>
    <property type="molecule type" value="Genomic_DNA"/>
</dbReference>
<evidence type="ECO:0000313" key="1">
    <source>
        <dbReference type="EMBL" id="KOB66040.1"/>
    </source>
</evidence>
<protein>
    <recommendedName>
        <fullName evidence="3">Beta-ketoacyl synthase N-terminal domain-containing protein</fullName>
    </recommendedName>
</protein>
<evidence type="ECO:0008006" key="3">
    <source>
        <dbReference type="Google" id="ProtNLM"/>
    </source>
</evidence>
<proteinExistence type="predicted"/>
<organism evidence="1 2">
    <name type="scientific">Operophtera brumata</name>
    <name type="common">Winter moth</name>
    <name type="synonym">Phalaena brumata</name>
    <dbReference type="NCBI Taxonomy" id="104452"/>
    <lineage>
        <taxon>Eukaryota</taxon>
        <taxon>Metazoa</taxon>
        <taxon>Ecdysozoa</taxon>
        <taxon>Arthropoda</taxon>
        <taxon>Hexapoda</taxon>
        <taxon>Insecta</taxon>
        <taxon>Pterygota</taxon>
        <taxon>Neoptera</taxon>
        <taxon>Endopterygota</taxon>
        <taxon>Lepidoptera</taxon>
        <taxon>Glossata</taxon>
        <taxon>Ditrysia</taxon>
        <taxon>Geometroidea</taxon>
        <taxon>Geometridae</taxon>
        <taxon>Larentiinae</taxon>
        <taxon>Operophtera</taxon>
    </lineage>
</organism>
<accession>A0A0L7KSE7</accession>
<keyword evidence="2" id="KW-1185">Reference proteome</keyword>